<dbReference type="InterPro" id="IPR011250">
    <property type="entry name" value="OMP/PagP_B-barrel"/>
</dbReference>
<dbReference type="Pfam" id="PF03922">
    <property type="entry name" value="OmpW"/>
    <property type="match status" value="2"/>
</dbReference>
<feature type="signal peptide" evidence="1">
    <location>
        <begin position="1"/>
        <end position="22"/>
    </location>
</feature>
<evidence type="ECO:0000313" key="2">
    <source>
        <dbReference type="EMBL" id="UYF70811.1"/>
    </source>
</evidence>
<evidence type="ECO:0000313" key="4">
    <source>
        <dbReference type="Proteomes" id="UP001164081"/>
    </source>
</evidence>
<reference evidence="3" key="1">
    <citation type="journal article" date="2022" name="J Glob Antimicrob Resist">
        <title>Comparative analysis of IMP-4- and OXA-58-containing plasmids of three carbapenemase-producing Acinetobacter ursingii strains in the Netherlands.</title>
        <authorList>
            <person name="Hendrickx A.P.A."/>
            <person name="Schade R.P."/>
            <person name="Landman F."/>
            <person name="Bosch T."/>
            <person name="Schouls L.M."/>
            <person name="van Dijk K."/>
        </authorList>
    </citation>
    <scope>NUCLEOTIDE SEQUENCE</scope>
    <source>
        <strain evidence="2">RIVM_C010559</strain>
        <strain evidence="3">RIVM_C010761</strain>
    </source>
</reference>
<protein>
    <submittedName>
        <fullName evidence="3">OmpW family protein</fullName>
    </submittedName>
</protein>
<dbReference type="Gene3D" id="2.40.160.20">
    <property type="match status" value="1"/>
</dbReference>
<dbReference type="PANTHER" id="PTHR36920">
    <property type="match status" value="1"/>
</dbReference>
<evidence type="ECO:0000256" key="1">
    <source>
        <dbReference type="SAM" id="SignalP"/>
    </source>
</evidence>
<accession>A0AA46PEV7</accession>
<dbReference type="GO" id="GO:0055085">
    <property type="term" value="P:transmembrane transport"/>
    <property type="evidence" value="ECO:0007669"/>
    <property type="project" value="TreeGrafter"/>
</dbReference>
<dbReference type="SUPFAM" id="SSF56925">
    <property type="entry name" value="OMPA-like"/>
    <property type="match status" value="1"/>
</dbReference>
<dbReference type="AlphaFoldDB" id="A0AA46PEV7"/>
<dbReference type="RefSeq" id="WP_004987024.1">
    <property type="nucleotide sequence ID" value="NZ_BCMC01000015.1"/>
</dbReference>
<name>A0AA46PEV7_9GAMM</name>
<proteinExistence type="predicted"/>
<dbReference type="EMBL" id="CP089051">
    <property type="protein sequence ID" value="UYF70811.1"/>
    <property type="molecule type" value="Genomic_DNA"/>
</dbReference>
<sequence length="298" mass="30894">MRKLTTALLPVALLATSFATHAATSDGKTIGVSAGWMHIMPQGEKQGVAGSLNLGSKISTSDPDAGFEIDDADTGAILFDYYVNDNVSLEFVGGYPPKMKIDGKGTILKSISLGNNTLAGPSVNLGNIGEVGDVDAYTPALLAKYQFGTVNSKFRPFVGAGIMYAHFSNFKLNGSVNPALNASMTSYLGTPSGQAVSGYLALTNPQVAKAIAAAGGNFGLAVSKVDIDDAVAPIATIGADYNFNKDWFATASVSYAHLQTTAKLDITSSTLGGAKVVSGQSEIEINPIVTYVGIGYRF</sequence>
<feature type="chain" id="PRO_5041284067" evidence="1">
    <location>
        <begin position="23"/>
        <end position="298"/>
    </location>
</feature>
<evidence type="ECO:0000313" key="3">
    <source>
        <dbReference type="EMBL" id="UYF76366.1"/>
    </source>
</evidence>
<keyword evidence="1" id="KW-0732">Signal</keyword>
<dbReference type="Proteomes" id="UP001164081">
    <property type="component" value="Chromosome"/>
</dbReference>
<dbReference type="Proteomes" id="UP001164064">
    <property type="component" value="Chromosome"/>
</dbReference>
<gene>
    <name evidence="3" type="ORF">LSO58_05640</name>
    <name evidence="2" type="ORF">LSO60_11040</name>
</gene>
<dbReference type="PANTHER" id="PTHR36920:SF1">
    <property type="entry name" value="OUTER MEMBRANE PROTEIN W"/>
    <property type="match status" value="1"/>
</dbReference>
<organism evidence="3 4">
    <name type="scientific">Acinetobacter ursingii</name>
    <dbReference type="NCBI Taxonomy" id="108980"/>
    <lineage>
        <taxon>Bacteria</taxon>
        <taxon>Pseudomonadati</taxon>
        <taxon>Pseudomonadota</taxon>
        <taxon>Gammaproteobacteria</taxon>
        <taxon>Moraxellales</taxon>
        <taxon>Moraxellaceae</taxon>
        <taxon>Acinetobacter</taxon>
    </lineage>
</organism>
<dbReference type="InterPro" id="IPR005618">
    <property type="entry name" value="OMPW"/>
</dbReference>
<dbReference type="GO" id="GO:0019867">
    <property type="term" value="C:outer membrane"/>
    <property type="evidence" value="ECO:0007669"/>
    <property type="project" value="InterPro"/>
</dbReference>
<dbReference type="EMBL" id="CP089044">
    <property type="protein sequence ID" value="UYF76366.1"/>
    <property type="molecule type" value="Genomic_DNA"/>
</dbReference>